<dbReference type="AlphaFoldDB" id="A0A914DYF0"/>
<accession>A0A914DYF0</accession>
<evidence type="ECO:0000313" key="3">
    <source>
        <dbReference type="WBParaSite" id="ACRNAN_scaffold4795.g12794.t1"/>
    </source>
</evidence>
<name>A0A914DYF0_9BILA</name>
<evidence type="ECO:0000256" key="1">
    <source>
        <dbReference type="SAM" id="MobiDB-lite"/>
    </source>
</evidence>
<proteinExistence type="predicted"/>
<dbReference type="WBParaSite" id="ACRNAN_scaffold4795.g12794.t1">
    <property type="protein sequence ID" value="ACRNAN_scaffold4795.g12794.t1"/>
    <property type="gene ID" value="ACRNAN_scaffold4795.g12794"/>
</dbReference>
<sequence length="69" mass="8164">MKGQKTLCSRRDSNPRGLSKKTQKKRYKFAVEHQNWTVKDWKKILWSDESKKNRISSDGIAHVHRPINS</sequence>
<dbReference type="InterPro" id="IPR036397">
    <property type="entry name" value="RNaseH_sf"/>
</dbReference>
<evidence type="ECO:0000313" key="2">
    <source>
        <dbReference type="Proteomes" id="UP000887540"/>
    </source>
</evidence>
<dbReference type="GO" id="GO:0003676">
    <property type="term" value="F:nucleic acid binding"/>
    <property type="evidence" value="ECO:0007669"/>
    <property type="project" value="InterPro"/>
</dbReference>
<organism evidence="2 3">
    <name type="scientific">Acrobeloides nanus</name>
    <dbReference type="NCBI Taxonomy" id="290746"/>
    <lineage>
        <taxon>Eukaryota</taxon>
        <taxon>Metazoa</taxon>
        <taxon>Ecdysozoa</taxon>
        <taxon>Nematoda</taxon>
        <taxon>Chromadorea</taxon>
        <taxon>Rhabditida</taxon>
        <taxon>Tylenchina</taxon>
        <taxon>Cephalobomorpha</taxon>
        <taxon>Cephaloboidea</taxon>
        <taxon>Cephalobidae</taxon>
        <taxon>Acrobeloides</taxon>
    </lineage>
</organism>
<dbReference type="Gene3D" id="3.30.420.10">
    <property type="entry name" value="Ribonuclease H-like superfamily/Ribonuclease H"/>
    <property type="match status" value="1"/>
</dbReference>
<dbReference type="Proteomes" id="UP000887540">
    <property type="component" value="Unplaced"/>
</dbReference>
<feature type="region of interest" description="Disordered" evidence="1">
    <location>
        <begin position="1"/>
        <end position="26"/>
    </location>
</feature>
<reference evidence="3" key="1">
    <citation type="submission" date="2022-11" db="UniProtKB">
        <authorList>
            <consortium name="WormBaseParasite"/>
        </authorList>
    </citation>
    <scope>IDENTIFICATION</scope>
</reference>
<protein>
    <submittedName>
        <fullName evidence="3">Transposase Tc1-like domain-containing protein</fullName>
    </submittedName>
</protein>
<keyword evidence="2" id="KW-1185">Reference proteome</keyword>